<evidence type="ECO:0000313" key="2">
    <source>
        <dbReference type="EMBL" id="KAJ1363373.1"/>
    </source>
</evidence>
<dbReference type="GO" id="GO:0046540">
    <property type="term" value="C:U4/U6 x U5 tri-snRNP complex"/>
    <property type="evidence" value="ECO:0007669"/>
    <property type="project" value="TreeGrafter"/>
</dbReference>
<keyword evidence="3" id="KW-1185">Reference proteome</keyword>
<evidence type="ECO:0008006" key="4">
    <source>
        <dbReference type="Google" id="ProtNLM"/>
    </source>
</evidence>
<name>A0AAD5QST6_PARTN</name>
<dbReference type="InterPro" id="IPR045075">
    <property type="entry name" value="Syf1-like"/>
</dbReference>
<protein>
    <recommendedName>
        <fullName evidence="4">Tetratricopeptide repeat protein</fullName>
    </recommendedName>
</protein>
<dbReference type="AlphaFoldDB" id="A0AAD5QST6"/>
<keyword evidence="1" id="KW-0677">Repeat</keyword>
<proteinExistence type="predicted"/>
<organism evidence="2 3">
    <name type="scientific">Parelaphostrongylus tenuis</name>
    <name type="common">Meningeal worm</name>
    <dbReference type="NCBI Taxonomy" id="148309"/>
    <lineage>
        <taxon>Eukaryota</taxon>
        <taxon>Metazoa</taxon>
        <taxon>Ecdysozoa</taxon>
        <taxon>Nematoda</taxon>
        <taxon>Chromadorea</taxon>
        <taxon>Rhabditida</taxon>
        <taxon>Rhabditina</taxon>
        <taxon>Rhabditomorpha</taxon>
        <taxon>Strongyloidea</taxon>
        <taxon>Metastrongylidae</taxon>
        <taxon>Parelaphostrongylus</taxon>
    </lineage>
</organism>
<gene>
    <name evidence="2" type="ORF">KIN20_023223</name>
</gene>
<sequence>MAAVKLESENNELARARRLLEKARRNAPSARIWMKSARLEWCLGDLERAKELIREGLEKSVSITLSKILEGNQLCDDSSSNIRGP</sequence>
<dbReference type="PANTHER" id="PTHR11246">
    <property type="entry name" value="PRE-MRNA SPLICING FACTOR"/>
    <property type="match status" value="1"/>
</dbReference>
<dbReference type="Gene3D" id="1.25.40.10">
    <property type="entry name" value="Tetratricopeptide repeat domain"/>
    <property type="match status" value="1"/>
</dbReference>
<evidence type="ECO:0000313" key="3">
    <source>
        <dbReference type="Proteomes" id="UP001196413"/>
    </source>
</evidence>
<comment type="caution">
    <text evidence="2">The sequence shown here is derived from an EMBL/GenBank/DDBJ whole genome shotgun (WGS) entry which is preliminary data.</text>
</comment>
<dbReference type="Proteomes" id="UP001196413">
    <property type="component" value="Unassembled WGS sequence"/>
</dbReference>
<dbReference type="SUPFAM" id="SSF48452">
    <property type="entry name" value="TPR-like"/>
    <property type="match status" value="1"/>
</dbReference>
<dbReference type="EMBL" id="JAHQIW010004686">
    <property type="protein sequence ID" value="KAJ1363373.1"/>
    <property type="molecule type" value="Genomic_DNA"/>
</dbReference>
<accession>A0AAD5QST6</accession>
<dbReference type="GO" id="GO:0071013">
    <property type="term" value="C:catalytic step 2 spliceosome"/>
    <property type="evidence" value="ECO:0007669"/>
    <property type="project" value="TreeGrafter"/>
</dbReference>
<dbReference type="GO" id="GO:0000244">
    <property type="term" value="P:spliceosomal tri-snRNP complex assembly"/>
    <property type="evidence" value="ECO:0007669"/>
    <property type="project" value="TreeGrafter"/>
</dbReference>
<dbReference type="InterPro" id="IPR011990">
    <property type="entry name" value="TPR-like_helical_dom_sf"/>
</dbReference>
<reference evidence="2" key="1">
    <citation type="submission" date="2021-06" db="EMBL/GenBank/DDBJ databases">
        <title>Parelaphostrongylus tenuis whole genome reference sequence.</title>
        <authorList>
            <person name="Garwood T.J."/>
            <person name="Larsen P.A."/>
            <person name="Fountain-Jones N.M."/>
            <person name="Garbe J.R."/>
            <person name="Macchietto M.G."/>
            <person name="Kania S.A."/>
            <person name="Gerhold R.W."/>
            <person name="Richards J.E."/>
            <person name="Wolf T.M."/>
        </authorList>
    </citation>
    <scope>NUCLEOTIDE SEQUENCE</scope>
    <source>
        <strain evidence="2">MNPRO001-30</strain>
        <tissue evidence="2">Meninges</tissue>
    </source>
</reference>
<evidence type="ECO:0000256" key="1">
    <source>
        <dbReference type="ARBA" id="ARBA00022737"/>
    </source>
</evidence>
<dbReference type="PANTHER" id="PTHR11246:SF1">
    <property type="entry name" value="PRE-MRNA-PROCESSING FACTOR 6"/>
    <property type="match status" value="1"/>
</dbReference>